<evidence type="ECO:0000256" key="1">
    <source>
        <dbReference type="ARBA" id="ARBA00005417"/>
    </source>
</evidence>
<dbReference type="InterPro" id="IPR003959">
    <property type="entry name" value="ATPase_AAA_core"/>
</dbReference>
<keyword evidence="5" id="KW-1185">Reference proteome</keyword>
<gene>
    <name evidence="4" type="ORF">F9U64_06100</name>
</gene>
<evidence type="ECO:0000259" key="3">
    <source>
        <dbReference type="Pfam" id="PF13304"/>
    </source>
</evidence>
<accession>A0A7C8L8H2</accession>
<dbReference type="PANTHER" id="PTHR43335">
    <property type="entry name" value="ABC TRANSPORTER, ATP-BINDING PROTEIN"/>
    <property type="match status" value="1"/>
</dbReference>
<sequence length="104" mass="11730">MIKNLSKGMRQRLLFGQALLGAPDLLLMDEPTNGLDPYWINEFVRIVKGVQTKGTTVIFSTHMMDVAADLGDIIYFMQEGKVVEEFSGIGEETTLKLLQLHRNM</sequence>
<dbReference type="EMBL" id="WEID01000026">
    <property type="protein sequence ID" value="KAB8138198.1"/>
    <property type="molecule type" value="Genomic_DNA"/>
</dbReference>
<dbReference type="SUPFAM" id="SSF52540">
    <property type="entry name" value="P-loop containing nucleoside triphosphate hydrolases"/>
    <property type="match status" value="1"/>
</dbReference>
<proteinExistence type="inferred from homology"/>
<name>A0A7C8L8H2_9BACI</name>
<dbReference type="AlphaFoldDB" id="A0A7C8L8H2"/>
<feature type="domain" description="ATPase AAA-type core" evidence="3">
    <location>
        <begin position="4"/>
        <end position="62"/>
    </location>
</feature>
<reference evidence="4 5" key="1">
    <citation type="submission" date="2019-10" db="EMBL/GenBank/DDBJ databases">
        <title>Gracilibacillus sp. nov. isolated from rice seeds.</title>
        <authorList>
            <person name="He S."/>
        </authorList>
    </citation>
    <scope>NUCLEOTIDE SEQUENCE [LARGE SCALE GENOMIC DNA]</scope>
    <source>
        <strain evidence="4 5">TD8</strain>
    </source>
</reference>
<protein>
    <submittedName>
        <fullName evidence="4">AAA family ATPase</fullName>
    </submittedName>
</protein>
<dbReference type="PANTHER" id="PTHR43335:SF4">
    <property type="entry name" value="ABC TRANSPORTER, ATP-BINDING PROTEIN"/>
    <property type="match status" value="1"/>
</dbReference>
<dbReference type="GO" id="GO:0005524">
    <property type="term" value="F:ATP binding"/>
    <property type="evidence" value="ECO:0007669"/>
    <property type="project" value="InterPro"/>
</dbReference>
<evidence type="ECO:0000313" key="5">
    <source>
        <dbReference type="Proteomes" id="UP000480246"/>
    </source>
</evidence>
<comment type="similarity">
    <text evidence="1">Belongs to the ABC transporter superfamily.</text>
</comment>
<evidence type="ECO:0000256" key="2">
    <source>
        <dbReference type="ARBA" id="ARBA00022448"/>
    </source>
</evidence>
<dbReference type="OrthoDB" id="2353216at2"/>
<dbReference type="Proteomes" id="UP000480246">
    <property type="component" value="Unassembled WGS sequence"/>
</dbReference>
<organism evidence="4 5">
    <name type="scientific">Gracilibacillus oryzae</name>
    <dbReference type="NCBI Taxonomy" id="1672701"/>
    <lineage>
        <taxon>Bacteria</taxon>
        <taxon>Bacillati</taxon>
        <taxon>Bacillota</taxon>
        <taxon>Bacilli</taxon>
        <taxon>Bacillales</taxon>
        <taxon>Bacillaceae</taxon>
        <taxon>Gracilibacillus</taxon>
    </lineage>
</organism>
<comment type="caution">
    <text evidence="4">The sequence shown here is derived from an EMBL/GenBank/DDBJ whole genome shotgun (WGS) entry which is preliminary data.</text>
</comment>
<evidence type="ECO:0000313" key="4">
    <source>
        <dbReference type="EMBL" id="KAB8138198.1"/>
    </source>
</evidence>
<dbReference type="GO" id="GO:0016887">
    <property type="term" value="F:ATP hydrolysis activity"/>
    <property type="evidence" value="ECO:0007669"/>
    <property type="project" value="InterPro"/>
</dbReference>
<keyword evidence="2" id="KW-0813">Transport</keyword>
<dbReference type="Pfam" id="PF13304">
    <property type="entry name" value="AAA_21"/>
    <property type="match status" value="1"/>
</dbReference>
<dbReference type="InterPro" id="IPR027417">
    <property type="entry name" value="P-loop_NTPase"/>
</dbReference>
<dbReference type="Gene3D" id="3.40.50.300">
    <property type="entry name" value="P-loop containing nucleotide triphosphate hydrolases"/>
    <property type="match status" value="1"/>
</dbReference>